<sequence length="535" mass="58473">MKKSLVAVGVIVALGAAWGVASWQTGKEIEANLDEYIAKANKAIKDKYPDIPVTLTAKDFSRGIFSSDVKLIIKETKKSGDTGGEEEELVILNTIDHGPFPLSQFKSLVFSPNLASVHSELENNKLTKRGFDITGGKSPVTTDTRISYDQNFDVDLAVSKINYKEDGEDLAFSGADVNVKFDKEFKNVKGKGSSNELTYRKGDRESIVMKGLSFDSDVAKSDDSYFYLGDQNLSLKELAVVKYSDTVSLKDLKLNGTSGSKDNKLTADIDYSLGSMSYRDANLGAISLKGSLKDLDATSANTLMASLEEYTKLSESMYTEDFDDAKMEALDEKMKSNALSLFKYSPSFAIAPLSWKNSGGESKVNLNMTFNALNEESFKALEHAGSFDKVLPVLVKEFGFNMDLSKPMLADLVASAMQSQGMDAKEAKEQSEQGVTQMASMGAMMEVVKVTDKAITMDLKYSNNNIDFNGKKYTVAEFLEKYDQYGVLSDDSSDDESYEEETIEMDPNGDVVTFGEEAVTFGEEPAADTAAPAAQ</sequence>
<protein>
    <submittedName>
        <fullName evidence="1">YdgA family protein</fullName>
    </submittedName>
</protein>
<organism evidence="1 2">
    <name type="scientific">Morganella morganii</name>
    <name type="common">Proteus morganii</name>
    <dbReference type="NCBI Taxonomy" id="582"/>
    <lineage>
        <taxon>Bacteria</taxon>
        <taxon>Pseudomonadati</taxon>
        <taxon>Pseudomonadota</taxon>
        <taxon>Gammaproteobacteria</taxon>
        <taxon>Enterobacterales</taxon>
        <taxon>Morganellaceae</taxon>
        <taxon>Morganella</taxon>
    </lineage>
</organism>
<dbReference type="Proteomes" id="UP000865968">
    <property type="component" value="Unassembled WGS sequence"/>
</dbReference>
<comment type="caution">
    <text evidence="1">The sequence shown here is derived from an EMBL/GenBank/DDBJ whole genome shotgun (WGS) entry which is preliminary data.</text>
</comment>
<gene>
    <name evidence="1" type="ORF">I8608_000766</name>
</gene>
<reference evidence="1" key="2">
    <citation type="submission" date="2020-10" db="EMBL/GenBank/DDBJ databases">
        <authorList>
            <consortium name="NCBI Pathogen Detection Project"/>
        </authorList>
    </citation>
    <scope>NUCLEOTIDE SEQUENCE</scope>
    <source>
        <strain evidence="1">Morganella morganii ARLG-3209</strain>
    </source>
</reference>
<dbReference type="EMBL" id="DACSWI010000001">
    <property type="protein sequence ID" value="HAT3807961.1"/>
    <property type="molecule type" value="Genomic_DNA"/>
</dbReference>
<dbReference type="InterPro" id="IPR010352">
    <property type="entry name" value="DUF945"/>
</dbReference>
<dbReference type="Pfam" id="PF06097">
    <property type="entry name" value="DUF945"/>
    <property type="match status" value="1"/>
</dbReference>
<reference evidence="1" key="1">
    <citation type="journal article" date="2018" name="Genome Biol.">
        <title>SKESA: strategic k-mer extension for scrupulous assemblies.</title>
        <authorList>
            <person name="Souvorov A."/>
            <person name="Agarwala R."/>
            <person name="Lipman D.J."/>
        </authorList>
    </citation>
    <scope>NUCLEOTIDE SEQUENCE</scope>
    <source>
        <strain evidence="1">Morganella morganii ARLG-3209</strain>
    </source>
</reference>
<dbReference type="AlphaFoldDB" id="A0AAN5MD66"/>
<name>A0AAN5MD66_MORMO</name>
<evidence type="ECO:0000313" key="2">
    <source>
        <dbReference type="Proteomes" id="UP000865968"/>
    </source>
</evidence>
<accession>A0AAN5MD66</accession>
<evidence type="ECO:0000313" key="1">
    <source>
        <dbReference type="EMBL" id="HAT3807961.1"/>
    </source>
</evidence>
<proteinExistence type="predicted"/>